<reference evidence="3 4" key="1">
    <citation type="journal article" date="2013" name="Genome Announc.">
        <title>Draft genome sequences for three mercury-methylating, sulfate-reducing bacteria.</title>
        <authorList>
            <person name="Brown S.D."/>
            <person name="Hurt R.A.Jr."/>
            <person name="Gilmour C.C."/>
            <person name="Elias D.A."/>
        </authorList>
    </citation>
    <scope>NUCLEOTIDE SEQUENCE [LARGE SCALE GENOMIC DNA]</scope>
    <source>
        <strain evidence="3 4">DSM 16529</strain>
    </source>
</reference>
<dbReference type="EMBL" id="ATHI01000032">
    <property type="protein sequence ID" value="EPR30478.1"/>
    <property type="molecule type" value="Genomic_DNA"/>
</dbReference>
<dbReference type="eggNOG" id="ENOG50349KX">
    <property type="taxonomic scope" value="Bacteria"/>
</dbReference>
<comment type="caution">
    <text evidence="3">The sequence shown here is derived from an EMBL/GenBank/DDBJ whole genome shotgun (WGS) entry which is preliminary data.</text>
</comment>
<dbReference type="RefSeq" id="WP_020888314.1">
    <property type="nucleotide sequence ID" value="NZ_ATHI01000032.1"/>
</dbReference>
<dbReference type="PATRIC" id="fig|1121439.3.peg.3007"/>
<sequence length="133" mass="14554">MSAAEKISTLNDYRHEPENQPAEAPEKTSRDMGKVALFVSILAVLLLVVFFFGLNQNLKGLTAEVQVMSGDVAALKTTVADMPEQVRKSIVADELFEITSKLGYMRGKVSEEQAARLTEALTILQGIQGQVQE</sequence>
<protein>
    <submittedName>
        <fullName evidence="3">Uncharacterized protein</fullName>
    </submittedName>
</protein>
<name>S7UE24_9BACT</name>
<feature type="transmembrane region" description="Helical" evidence="2">
    <location>
        <begin position="35"/>
        <end position="54"/>
    </location>
</feature>
<keyword evidence="2" id="KW-1133">Transmembrane helix</keyword>
<gene>
    <name evidence="3" type="ORF">dsat_1618</name>
</gene>
<keyword evidence="4" id="KW-1185">Reference proteome</keyword>
<accession>S7UE24</accession>
<feature type="compositionally biased region" description="Basic and acidic residues" evidence="1">
    <location>
        <begin position="12"/>
        <end position="27"/>
    </location>
</feature>
<evidence type="ECO:0000313" key="3">
    <source>
        <dbReference type="EMBL" id="EPR30478.1"/>
    </source>
</evidence>
<keyword evidence="2" id="KW-0472">Membrane</keyword>
<proteinExistence type="predicted"/>
<keyword evidence="2" id="KW-0812">Transmembrane</keyword>
<dbReference type="Proteomes" id="UP000014975">
    <property type="component" value="Unassembled WGS sequence"/>
</dbReference>
<organism evidence="3 4">
    <name type="scientific">Alkalidesulfovibrio alkalitolerans DSM 16529</name>
    <dbReference type="NCBI Taxonomy" id="1121439"/>
    <lineage>
        <taxon>Bacteria</taxon>
        <taxon>Pseudomonadati</taxon>
        <taxon>Thermodesulfobacteriota</taxon>
        <taxon>Desulfovibrionia</taxon>
        <taxon>Desulfovibrionales</taxon>
        <taxon>Desulfovibrionaceae</taxon>
        <taxon>Alkalidesulfovibrio</taxon>
    </lineage>
</organism>
<feature type="region of interest" description="Disordered" evidence="1">
    <location>
        <begin position="1"/>
        <end position="27"/>
    </location>
</feature>
<evidence type="ECO:0000256" key="2">
    <source>
        <dbReference type="SAM" id="Phobius"/>
    </source>
</evidence>
<dbReference type="OrthoDB" id="5465358at2"/>
<dbReference type="STRING" id="1121439.dsat_1618"/>
<evidence type="ECO:0000313" key="4">
    <source>
        <dbReference type="Proteomes" id="UP000014975"/>
    </source>
</evidence>
<dbReference type="AlphaFoldDB" id="S7UE24"/>
<evidence type="ECO:0000256" key="1">
    <source>
        <dbReference type="SAM" id="MobiDB-lite"/>
    </source>
</evidence>